<proteinExistence type="predicted"/>
<evidence type="ECO:0000256" key="1">
    <source>
        <dbReference type="SAM" id="MobiDB-lite"/>
    </source>
</evidence>
<name>E6SLP2_THEM7</name>
<dbReference type="Pfam" id="PF03646">
    <property type="entry name" value="FlaG"/>
    <property type="match status" value="1"/>
</dbReference>
<sequence length="133" mass="13732">MRTLTIPPQNPVAGGGFTAAGAGFAATNRTSSGRQVRDAGAMGGTGAAGTVPGSAPAAAPAGSDTRTGPLQDLAPDPFGYRLQFHVDDATGRVVAQVVDRETGEIVRQVPPEYVLRIAMYIEALLGQWLDRRG</sequence>
<evidence type="ECO:0000313" key="3">
    <source>
        <dbReference type="Proteomes" id="UP000008915"/>
    </source>
</evidence>
<dbReference type="Proteomes" id="UP000008915">
    <property type="component" value="Chromosome"/>
</dbReference>
<feature type="region of interest" description="Disordered" evidence="1">
    <location>
        <begin position="28"/>
        <end position="74"/>
    </location>
</feature>
<reference evidence="3" key="2">
    <citation type="journal article" date="2010" name="Stand. Genomic Sci.">
        <title>Complete genome sequence of Thermaerobacter marianensis type strain (7p75aT).</title>
        <authorList>
            <person name="Han C."/>
            <person name="Gu W."/>
            <person name="Zhang X."/>
            <person name="Lapidus A."/>
            <person name="Nolan M."/>
            <person name="Copeland A."/>
            <person name="Lucas S."/>
            <person name="Glavina Del Rio T."/>
            <person name="Tice H."/>
            <person name="Cheng J."/>
            <person name="Tapia R."/>
            <person name="Goodwin L."/>
            <person name="Pitluck S."/>
            <person name="Pagani I."/>
            <person name="Ivanova N."/>
            <person name="Mavromatis K."/>
            <person name="Mikhailova N."/>
            <person name="Pati A."/>
            <person name="Chen A."/>
            <person name="Palaniappan K."/>
            <person name="Land M."/>
            <person name="Hauser L."/>
            <person name="Chang Y."/>
            <person name="Jeffries C."/>
            <person name="Schneider S."/>
            <person name="Rohde M."/>
            <person name="Goker M."/>
            <person name="Pukall R."/>
            <person name="Woyke T."/>
            <person name="Bristow J."/>
            <person name="Eisen J."/>
            <person name="Markowitz V."/>
            <person name="Hugenholtz P."/>
            <person name="Kyrpides N."/>
            <person name="Klenk H."/>
            <person name="Detter J."/>
        </authorList>
    </citation>
    <scope>NUCLEOTIDE SEQUENCE [LARGE SCALE GENOMIC DNA]</scope>
    <source>
        <strain evidence="3">ATCC 700841 / DSM 12885 / JCM 10246 / 7p75a</strain>
    </source>
</reference>
<protein>
    <submittedName>
        <fullName evidence="2">Flagellar protein FlaG protein</fullName>
    </submittedName>
</protein>
<dbReference type="InterPro" id="IPR005186">
    <property type="entry name" value="FlaG"/>
</dbReference>
<evidence type="ECO:0000313" key="2">
    <source>
        <dbReference type="EMBL" id="ADU50309.1"/>
    </source>
</evidence>
<keyword evidence="3" id="KW-1185">Reference proteome</keyword>
<dbReference type="Gene3D" id="3.30.160.170">
    <property type="entry name" value="FlaG-like"/>
    <property type="match status" value="1"/>
</dbReference>
<keyword evidence="2" id="KW-0969">Cilium</keyword>
<dbReference type="KEGG" id="tmr:Tmar_0184"/>
<dbReference type="eggNOG" id="COG1334">
    <property type="taxonomic scope" value="Bacteria"/>
</dbReference>
<keyword evidence="2" id="KW-0966">Cell projection</keyword>
<dbReference type="EMBL" id="CP002344">
    <property type="protein sequence ID" value="ADU50309.1"/>
    <property type="molecule type" value="Genomic_DNA"/>
</dbReference>
<reference evidence="2 3" key="1">
    <citation type="journal article" date="2010" name="Stand. Genomic Sci.">
        <title>Complete genome sequence of Thermaerobacter marianensis type strain (7p75a).</title>
        <authorList>
            <person name="Han C."/>
            <person name="Gu W."/>
            <person name="Zhang X."/>
            <person name="Lapidus A."/>
            <person name="Nolan M."/>
            <person name="Copeland A."/>
            <person name="Lucas S."/>
            <person name="Del Rio T.G."/>
            <person name="Tice H."/>
            <person name="Cheng J.F."/>
            <person name="Tapia R."/>
            <person name="Goodwin L."/>
            <person name="Pitluck S."/>
            <person name="Pagani I."/>
            <person name="Ivanova N."/>
            <person name="Mavromatis K."/>
            <person name="Mikhailova N."/>
            <person name="Pati A."/>
            <person name="Chen A."/>
            <person name="Palaniappan K."/>
            <person name="Land M."/>
            <person name="Hauser L."/>
            <person name="Chang Y.J."/>
            <person name="Jeffries C.D."/>
            <person name="Schneider S."/>
            <person name="Rohde M."/>
            <person name="Goker M."/>
            <person name="Pukall R."/>
            <person name="Woyke T."/>
            <person name="Bristow J."/>
            <person name="Eisen J.A."/>
            <person name="Markowitz V."/>
            <person name="Hugenholtz P."/>
            <person name="Kyrpides N.C."/>
            <person name="Klenk H.P."/>
            <person name="Detter J.C."/>
        </authorList>
    </citation>
    <scope>NUCLEOTIDE SEQUENCE [LARGE SCALE GENOMIC DNA]</scope>
    <source>
        <strain evidence="3">ATCC 700841 / DSM 12885 / JCM 10246 / 7p75a</strain>
    </source>
</reference>
<gene>
    <name evidence="2" type="ordered locus">Tmar_0184</name>
</gene>
<dbReference type="STRING" id="644966.Tmar_0184"/>
<dbReference type="SUPFAM" id="SSF160214">
    <property type="entry name" value="FlaG-like"/>
    <property type="match status" value="1"/>
</dbReference>
<dbReference type="AlphaFoldDB" id="E6SLP2"/>
<organism evidence="2 3">
    <name type="scientific">Thermaerobacter marianensis (strain ATCC 700841 / DSM 12885 / JCM 10246 / 7p75a)</name>
    <dbReference type="NCBI Taxonomy" id="644966"/>
    <lineage>
        <taxon>Bacteria</taxon>
        <taxon>Bacillati</taxon>
        <taxon>Bacillota</taxon>
        <taxon>Clostridia</taxon>
        <taxon>Eubacteriales</taxon>
        <taxon>Clostridiales Family XVII. Incertae Sedis</taxon>
        <taxon>Thermaerobacter</taxon>
    </lineage>
</organism>
<accession>E6SLP2</accession>
<feature type="compositionally biased region" description="Low complexity" evidence="1">
    <location>
        <begin position="48"/>
        <end position="63"/>
    </location>
</feature>
<dbReference type="InterPro" id="IPR035924">
    <property type="entry name" value="FlaG-like_sf"/>
</dbReference>
<dbReference type="HOGENOM" id="CLU_1905779_0_0_9"/>
<keyword evidence="2" id="KW-0282">Flagellum</keyword>